<accession>A0A8H8A0N3</accession>
<protein>
    <submittedName>
        <fullName evidence="3">Uncharacterized protein</fullName>
    </submittedName>
</protein>
<evidence type="ECO:0000256" key="1">
    <source>
        <dbReference type="SAM" id="MobiDB-lite"/>
    </source>
</evidence>
<name>A0A8H8A0N3_9FUNG</name>
<comment type="caution">
    <text evidence="3">The sequence shown here is derived from an EMBL/GenBank/DDBJ whole genome shotgun (WGS) entry which is preliminary data.</text>
</comment>
<dbReference type="Proteomes" id="UP000673691">
    <property type="component" value="Unassembled WGS sequence"/>
</dbReference>
<feature type="region of interest" description="Disordered" evidence="1">
    <location>
        <begin position="47"/>
        <end position="111"/>
    </location>
</feature>
<feature type="signal peptide" evidence="2">
    <location>
        <begin position="1"/>
        <end position="27"/>
    </location>
</feature>
<feature type="compositionally biased region" description="Basic and acidic residues" evidence="1">
    <location>
        <begin position="99"/>
        <end position="108"/>
    </location>
</feature>
<proteinExistence type="predicted"/>
<evidence type="ECO:0000313" key="3">
    <source>
        <dbReference type="EMBL" id="KAG5462765.1"/>
    </source>
</evidence>
<organism evidence="3 4">
    <name type="scientific">Olpidium bornovanus</name>
    <dbReference type="NCBI Taxonomy" id="278681"/>
    <lineage>
        <taxon>Eukaryota</taxon>
        <taxon>Fungi</taxon>
        <taxon>Fungi incertae sedis</taxon>
        <taxon>Olpidiomycota</taxon>
        <taxon>Olpidiomycotina</taxon>
        <taxon>Olpidiomycetes</taxon>
        <taxon>Olpidiales</taxon>
        <taxon>Olpidiaceae</taxon>
        <taxon>Olpidium</taxon>
    </lineage>
</organism>
<keyword evidence="4" id="KW-1185">Reference proteome</keyword>
<reference evidence="3 4" key="1">
    <citation type="journal article" name="Sci. Rep.">
        <title>Genome-scale phylogenetic analyses confirm Olpidium as the closest living zoosporic fungus to the non-flagellated, terrestrial fungi.</title>
        <authorList>
            <person name="Chang Y."/>
            <person name="Rochon D."/>
            <person name="Sekimoto S."/>
            <person name="Wang Y."/>
            <person name="Chovatia M."/>
            <person name="Sandor L."/>
            <person name="Salamov A."/>
            <person name="Grigoriev I.V."/>
            <person name="Stajich J.E."/>
            <person name="Spatafora J.W."/>
        </authorList>
    </citation>
    <scope>NUCLEOTIDE SEQUENCE [LARGE SCALE GENOMIC DNA]</scope>
    <source>
        <strain evidence="3">S191</strain>
    </source>
</reference>
<sequence length="127" mass="14545">MKPSASIVGSLLLHYAAFAAAIQRACGMSEPSQDQACLPVFRRRSRSFRGKRRAAAGRPDDHRRRREENVRRLPDTADHGLRARDSGRGRRRFRPADPMPDRRAERRLRAGFGEFQAPADYAFEQRL</sequence>
<gene>
    <name evidence="3" type="ORF">BJ554DRAFT_3624</name>
</gene>
<feature type="chain" id="PRO_5034868673" evidence="2">
    <location>
        <begin position="28"/>
        <end position="127"/>
    </location>
</feature>
<dbReference type="EMBL" id="JAEFCI010001638">
    <property type="protein sequence ID" value="KAG5462765.1"/>
    <property type="molecule type" value="Genomic_DNA"/>
</dbReference>
<dbReference type="AlphaFoldDB" id="A0A8H8A0N3"/>
<evidence type="ECO:0000313" key="4">
    <source>
        <dbReference type="Proteomes" id="UP000673691"/>
    </source>
</evidence>
<keyword evidence="2" id="KW-0732">Signal</keyword>
<evidence type="ECO:0000256" key="2">
    <source>
        <dbReference type="SAM" id="SignalP"/>
    </source>
</evidence>
<feature type="compositionally biased region" description="Basic and acidic residues" evidence="1">
    <location>
        <begin position="58"/>
        <end position="88"/>
    </location>
</feature>